<dbReference type="Proteomes" id="UP000237347">
    <property type="component" value="Unassembled WGS sequence"/>
</dbReference>
<dbReference type="PANTHER" id="PTHR48063">
    <property type="entry name" value="LRR RECEPTOR-LIKE KINASE"/>
    <property type="match status" value="1"/>
</dbReference>
<dbReference type="EMBL" id="PKMF04000280">
    <property type="protein sequence ID" value="KAK7839582.1"/>
    <property type="molecule type" value="Genomic_DNA"/>
</dbReference>
<comment type="subcellular location">
    <subcellularLocation>
        <location evidence="1">Membrane</location>
        <topology evidence="1">Single-pass type I membrane protein</topology>
    </subcellularLocation>
</comment>
<keyword evidence="12" id="KW-1185">Reference proteome</keyword>
<evidence type="ECO:0000256" key="9">
    <source>
        <dbReference type="ARBA" id="ARBA00023180"/>
    </source>
</evidence>
<evidence type="ECO:0000256" key="8">
    <source>
        <dbReference type="ARBA" id="ARBA00023170"/>
    </source>
</evidence>
<keyword evidence="2" id="KW-0433">Leucine-rich repeat</keyword>
<gene>
    <name evidence="11" type="primary">EIX2_10</name>
    <name evidence="11" type="ORF">CFP56_017868</name>
</gene>
<accession>A0AAW0KJQ1</accession>
<evidence type="ECO:0000256" key="7">
    <source>
        <dbReference type="ARBA" id="ARBA00023136"/>
    </source>
</evidence>
<feature type="non-terminal residue" evidence="11">
    <location>
        <position position="1"/>
    </location>
</feature>
<reference evidence="11 12" key="1">
    <citation type="journal article" date="2018" name="Sci. Data">
        <title>The draft genome sequence of cork oak.</title>
        <authorList>
            <person name="Ramos A.M."/>
            <person name="Usie A."/>
            <person name="Barbosa P."/>
            <person name="Barros P.M."/>
            <person name="Capote T."/>
            <person name="Chaves I."/>
            <person name="Simoes F."/>
            <person name="Abreu I."/>
            <person name="Carrasquinho I."/>
            <person name="Faro C."/>
            <person name="Guimaraes J.B."/>
            <person name="Mendonca D."/>
            <person name="Nobrega F."/>
            <person name="Rodrigues L."/>
            <person name="Saibo N.J.M."/>
            <person name="Varela M.C."/>
            <person name="Egas C."/>
            <person name="Matos J."/>
            <person name="Miguel C.M."/>
            <person name="Oliveira M.M."/>
            <person name="Ricardo C.P."/>
            <person name="Goncalves S."/>
        </authorList>
    </citation>
    <scope>NUCLEOTIDE SEQUENCE [LARGE SCALE GENOMIC DNA]</scope>
    <source>
        <strain evidence="12">cv. HL8</strain>
    </source>
</reference>
<organism evidence="11 12">
    <name type="scientific">Quercus suber</name>
    <name type="common">Cork oak</name>
    <dbReference type="NCBI Taxonomy" id="58331"/>
    <lineage>
        <taxon>Eukaryota</taxon>
        <taxon>Viridiplantae</taxon>
        <taxon>Streptophyta</taxon>
        <taxon>Embryophyta</taxon>
        <taxon>Tracheophyta</taxon>
        <taxon>Spermatophyta</taxon>
        <taxon>Magnoliopsida</taxon>
        <taxon>eudicotyledons</taxon>
        <taxon>Gunneridae</taxon>
        <taxon>Pentapetalae</taxon>
        <taxon>rosids</taxon>
        <taxon>fabids</taxon>
        <taxon>Fagales</taxon>
        <taxon>Fagaceae</taxon>
        <taxon>Quercus</taxon>
    </lineage>
</organism>
<evidence type="ECO:0000256" key="2">
    <source>
        <dbReference type="ARBA" id="ARBA00022614"/>
    </source>
</evidence>
<keyword evidence="8" id="KW-0675">Receptor</keyword>
<dbReference type="PANTHER" id="PTHR48063:SF98">
    <property type="entry name" value="LRR RECEPTOR-LIKE SERINE_THREONINE-PROTEIN KINASE FLS2"/>
    <property type="match status" value="1"/>
</dbReference>
<evidence type="ECO:0000256" key="3">
    <source>
        <dbReference type="ARBA" id="ARBA00022692"/>
    </source>
</evidence>
<keyword evidence="6" id="KW-1133">Transmembrane helix</keyword>
<dbReference type="InterPro" id="IPR013210">
    <property type="entry name" value="LRR_N_plant-typ"/>
</dbReference>
<comment type="caution">
    <text evidence="11">The sequence shown here is derived from an EMBL/GenBank/DDBJ whole genome shotgun (WGS) entry which is preliminary data.</text>
</comment>
<dbReference type="GO" id="GO:0016020">
    <property type="term" value="C:membrane"/>
    <property type="evidence" value="ECO:0007669"/>
    <property type="project" value="UniProtKB-SubCell"/>
</dbReference>
<sequence length="110" mass="12325">ERQALLKFKKGFVDGYGKLSSWDNEDGKDCCNWGGVYCNSQTGHVIELHLGFYGLHGMISPSLLELPYLTSLDLYGNDFNQSHIPKFIDLDLSSTNLSVAHDWLEVESSP</sequence>
<proteinExistence type="predicted"/>
<keyword evidence="5" id="KW-0677">Repeat</keyword>
<name>A0AAW0KJQ1_QUESU</name>
<dbReference type="Gene3D" id="3.80.10.10">
    <property type="entry name" value="Ribonuclease Inhibitor"/>
    <property type="match status" value="1"/>
</dbReference>
<dbReference type="Pfam" id="PF08263">
    <property type="entry name" value="LRRNT_2"/>
    <property type="match status" value="1"/>
</dbReference>
<evidence type="ECO:0000313" key="12">
    <source>
        <dbReference type="Proteomes" id="UP000237347"/>
    </source>
</evidence>
<keyword evidence="9" id="KW-0325">Glycoprotein</keyword>
<dbReference type="AlphaFoldDB" id="A0AAW0KJQ1"/>
<keyword evidence="3" id="KW-0812">Transmembrane</keyword>
<protein>
    <submittedName>
        <fullName evidence="11">Receptor-like protein eix2</fullName>
    </submittedName>
</protein>
<evidence type="ECO:0000256" key="1">
    <source>
        <dbReference type="ARBA" id="ARBA00004479"/>
    </source>
</evidence>
<keyword evidence="7" id="KW-0472">Membrane</keyword>
<dbReference type="InterPro" id="IPR046956">
    <property type="entry name" value="RLP23-like"/>
</dbReference>
<feature type="domain" description="Leucine-rich repeat-containing N-terminal plant-type" evidence="10">
    <location>
        <begin position="1"/>
        <end position="39"/>
    </location>
</feature>
<evidence type="ECO:0000256" key="6">
    <source>
        <dbReference type="ARBA" id="ARBA00022989"/>
    </source>
</evidence>
<dbReference type="SUPFAM" id="SSF52058">
    <property type="entry name" value="L domain-like"/>
    <property type="match status" value="1"/>
</dbReference>
<evidence type="ECO:0000256" key="4">
    <source>
        <dbReference type="ARBA" id="ARBA00022729"/>
    </source>
</evidence>
<evidence type="ECO:0000259" key="10">
    <source>
        <dbReference type="Pfam" id="PF08263"/>
    </source>
</evidence>
<keyword evidence="4" id="KW-0732">Signal</keyword>
<dbReference type="InterPro" id="IPR032675">
    <property type="entry name" value="LRR_dom_sf"/>
</dbReference>
<evidence type="ECO:0000256" key="5">
    <source>
        <dbReference type="ARBA" id="ARBA00022737"/>
    </source>
</evidence>
<evidence type="ECO:0000313" key="11">
    <source>
        <dbReference type="EMBL" id="KAK7839582.1"/>
    </source>
</evidence>